<evidence type="ECO:0000313" key="2">
    <source>
        <dbReference type="Proteomes" id="UP001204445"/>
    </source>
</evidence>
<comment type="caution">
    <text evidence="1">The sequence shown here is derived from an EMBL/GenBank/DDBJ whole genome shotgun (WGS) entry which is preliminary data.</text>
</comment>
<gene>
    <name evidence="1" type="ORF">J2T55_002283</name>
</gene>
<name>A0AAE3HNX0_9GAMM</name>
<dbReference type="AlphaFoldDB" id="A0AAE3HNX0"/>
<dbReference type="Proteomes" id="UP001204445">
    <property type="component" value="Unassembled WGS sequence"/>
</dbReference>
<dbReference type="InterPro" id="IPR017587">
    <property type="entry name" value="YqeC"/>
</dbReference>
<dbReference type="NCBIfam" id="TIGR03172">
    <property type="entry name" value="selenium cofactor biosynthesis protein YqeC"/>
    <property type="match status" value="1"/>
</dbReference>
<dbReference type="EMBL" id="JANUCT010000018">
    <property type="protein sequence ID" value="MCS3904247.1"/>
    <property type="molecule type" value="Genomic_DNA"/>
</dbReference>
<protein>
    <submittedName>
        <fullName evidence="1">Selenium-dependent hydroxylase accessory protein YqeC</fullName>
    </submittedName>
</protein>
<keyword evidence="2" id="KW-1185">Reference proteome</keyword>
<evidence type="ECO:0000313" key="1">
    <source>
        <dbReference type="EMBL" id="MCS3904247.1"/>
    </source>
</evidence>
<accession>A0AAE3HNX0</accession>
<dbReference type="RefSeq" id="WP_259056798.1">
    <property type="nucleotide sequence ID" value="NZ_JANUCT010000018.1"/>
</dbReference>
<organism evidence="1 2">
    <name type="scientific">Methylohalomonas lacus</name>
    <dbReference type="NCBI Taxonomy" id="398773"/>
    <lineage>
        <taxon>Bacteria</taxon>
        <taxon>Pseudomonadati</taxon>
        <taxon>Pseudomonadota</taxon>
        <taxon>Gammaproteobacteria</taxon>
        <taxon>Methylohalomonadales</taxon>
        <taxon>Methylohalomonadaceae</taxon>
        <taxon>Methylohalomonas</taxon>
    </lineage>
</organism>
<proteinExistence type="predicted"/>
<sequence length="250" mass="27379">MTNELLNIFRAEQGIVCCVGAGGKKTTMFRLAREHAGRVGLTTSAHIEYFPRNLSACCYVAEETELLQSLRDDNDSRVIAFATPSQRTGRHAGIAPERIDAFYRGGRFDLLLVKSDGARSRLIKAPNDNEPPLPEHADTVIPVVSARVIGRRLNEKIAHRPERIATISGAAIGDSLQPEHLARLLAAPEGALKNTGQASVVPLINMVDDTERTELARAAAEQALALTHRFDYVVLATMRAEQPIVDIVRR</sequence>
<dbReference type="Pfam" id="PF19842">
    <property type="entry name" value="YqeC"/>
    <property type="match status" value="1"/>
</dbReference>
<reference evidence="1" key="1">
    <citation type="submission" date="2022-08" db="EMBL/GenBank/DDBJ databases">
        <title>Genomic Encyclopedia of Type Strains, Phase III (KMG-III): the genomes of soil and plant-associated and newly described type strains.</title>
        <authorList>
            <person name="Whitman W."/>
        </authorList>
    </citation>
    <scope>NUCLEOTIDE SEQUENCE</scope>
    <source>
        <strain evidence="1">HMT 1</strain>
    </source>
</reference>